<reference evidence="2" key="1">
    <citation type="journal article" date="2009" name="PLoS Genet.">
        <title>Sequencing, mapping, and analysis of 27,455 maize full-length cDNAs.</title>
        <authorList>
            <person name="Soderlund C."/>
            <person name="Descour A."/>
            <person name="Kudrna D."/>
            <person name="Bomhoff M."/>
            <person name="Boyd L."/>
            <person name="Currie J."/>
            <person name="Angelova A."/>
            <person name="Collura K."/>
            <person name="Wissotski M."/>
            <person name="Ashley E."/>
            <person name="Morrow D."/>
            <person name="Fernandes J."/>
            <person name="Walbot V."/>
            <person name="Yu Y."/>
        </authorList>
    </citation>
    <scope>NUCLEOTIDE SEQUENCE</scope>
    <source>
        <strain evidence="2">B73</strain>
    </source>
</reference>
<sequence>MRAVHSNPRITYKKVRAAQNDPHPFLGLEKNPPRLSPPLPPSSAAFLGAGAAAALPLLPTLFRTGSVSSSCSSLYSAPKMVSNRPFSSTRLPAAAATNLVVAAGTCAAEGRPMLVVLAAGDDATAGATVPKPTDAMAAYGVRVYACGCAVRVWGRGAKDSSGVPGSRIWPGTGSSCRPQAAYPHAAARFSASSHPTRNGSSLIYDMFNSVALAHATTFFFSRQDKI</sequence>
<accession>C0PCI0</accession>
<dbReference type="AlphaFoldDB" id="C0PCI0"/>
<name>C0PCI0_MAIZE</name>
<organism evidence="2">
    <name type="scientific">Zea mays</name>
    <name type="common">Maize</name>
    <dbReference type="NCBI Taxonomy" id="4577"/>
    <lineage>
        <taxon>Eukaryota</taxon>
        <taxon>Viridiplantae</taxon>
        <taxon>Streptophyta</taxon>
        <taxon>Embryophyta</taxon>
        <taxon>Tracheophyta</taxon>
        <taxon>Spermatophyta</taxon>
        <taxon>Magnoliopsida</taxon>
        <taxon>Liliopsida</taxon>
        <taxon>Poales</taxon>
        <taxon>Poaceae</taxon>
        <taxon>PACMAD clade</taxon>
        <taxon>Panicoideae</taxon>
        <taxon>Andropogonodae</taxon>
        <taxon>Andropogoneae</taxon>
        <taxon>Tripsacinae</taxon>
        <taxon>Zea</taxon>
    </lineage>
</organism>
<feature type="region of interest" description="Disordered" evidence="1">
    <location>
        <begin position="21"/>
        <end position="41"/>
    </location>
</feature>
<proteinExistence type="evidence at transcript level"/>
<evidence type="ECO:0000313" key="2">
    <source>
        <dbReference type="EMBL" id="ACN31875.1"/>
    </source>
</evidence>
<protein>
    <submittedName>
        <fullName evidence="2">Uncharacterized protein</fullName>
    </submittedName>
</protein>
<evidence type="ECO:0000256" key="1">
    <source>
        <dbReference type="SAM" id="MobiDB-lite"/>
    </source>
</evidence>
<reference evidence="2" key="2">
    <citation type="submission" date="2012-06" db="EMBL/GenBank/DDBJ databases">
        <authorList>
            <person name="Yu Y."/>
            <person name="Currie J."/>
            <person name="Lomeli R."/>
            <person name="Angelova A."/>
            <person name="Collura K."/>
            <person name="Wissotski M."/>
            <person name="Campos D."/>
            <person name="Kudrna D."/>
            <person name="Golser W."/>
            <person name="Ashely E."/>
            <person name="Descour A."/>
            <person name="Fernandes J."/>
            <person name="Soderlund C."/>
            <person name="Walbot V."/>
        </authorList>
    </citation>
    <scope>NUCLEOTIDE SEQUENCE</scope>
    <source>
        <strain evidence="2">B73</strain>
    </source>
</reference>
<dbReference type="EMBL" id="BT065999">
    <property type="protein sequence ID" value="ACN31875.1"/>
    <property type="molecule type" value="mRNA"/>
</dbReference>